<gene>
    <name evidence="3" type="ORF">PMA4326_028910</name>
</gene>
<evidence type="ECO:0000313" key="3">
    <source>
        <dbReference type="EMBL" id="QHF00535.1"/>
    </source>
</evidence>
<feature type="region of interest" description="Disordered" evidence="1">
    <location>
        <begin position="174"/>
        <end position="206"/>
    </location>
</feature>
<accession>A0A8T8CAM2</accession>
<evidence type="ECO:0000313" key="4">
    <source>
        <dbReference type="Proteomes" id="UP000003811"/>
    </source>
</evidence>
<evidence type="ECO:0000256" key="1">
    <source>
        <dbReference type="SAM" id="MobiDB-lite"/>
    </source>
</evidence>
<feature type="compositionally biased region" description="Low complexity" evidence="1">
    <location>
        <begin position="234"/>
        <end position="251"/>
    </location>
</feature>
<keyword evidence="3" id="KW-0614">Plasmid</keyword>
<evidence type="ECO:0000259" key="2">
    <source>
        <dbReference type="Pfam" id="PF11740"/>
    </source>
</evidence>
<dbReference type="Proteomes" id="UP000003811">
    <property type="component" value="Plasmid pPma4326F"/>
</dbReference>
<dbReference type="Pfam" id="PF11740">
    <property type="entry name" value="KfrA_N"/>
    <property type="match status" value="1"/>
</dbReference>
<protein>
    <submittedName>
        <fullName evidence="3">Plasmid replication region</fullName>
    </submittedName>
</protein>
<feature type="domain" description="KfrA N-terminal DNA-binding" evidence="2">
    <location>
        <begin position="8"/>
        <end position="128"/>
    </location>
</feature>
<organism evidence="3 4">
    <name type="scientific">Pseudomonas syringae pv. maculicola str. ES4326</name>
    <dbReference type="NCBI Taxonomy" id="629265"/>
    <lineage>
        <taxon>Bacteria</taxon>
        <taxon>Pseudomonadati</taxon>
        <taxon>Pseudomonadota</taxon>
        <taxon>Gammaproteobacteria</taxon>
        <taxon>Pseudomonadales</taxon>
        <taxon>Pseudomonadaceae</taxon>
        <taxon>Pseudomonas</taxon>
    </lineage>
</organism>
<name>A0A8T8CAM2_PSEYM</name>
<sequence>MSTGVPEQEVFDAADAVLEGGKRPTVERVREKLGRGSPARVGALLDEWWVRLSARLRAETRLPGLPTEVAHAFVDIWKQATLMAEAVVEQGMSVQRKVLAEERERIAGLEEQARKDVAFARSQTNEAQAARLAVETRLKDLQVLLDQRNADLEDMREQRTDYRAKLAAAEQKLVDASAQAENTRAEQERYTRDVEDRSHREVDRAREELKSVAAQLQEANGKLQSTLKTLQENQSALASSREQSAAAQARADTLEQQLIETRKAAAASKPRAKRPPKSTSGQKRMD</sequence>
<feature type="region of interest" description="Disordered" evidence="1">
    <location>
        <begin position="234"/>
        <end position="286"/>
    </location>
</feature>
<proteinExistence type="predicted"/>
<reference evidence="3 4" key="1">
    <citation type="journal article" date="2011" name="PLoS Pathog.">
        <title>Dynamic evolution of pathogenicity revealed by sequencing and comparative genomics of 19 Pseudomonas syringae isolates.</title>
        <authorList>
            <person name="Baltrus D.A."/>
            <person name="Nishimura M.T."/>
            <person name="Romanchuk A."/>
            <person name="Chang J.H."/>
            <person name="Mukhtar M.S."/>
            <person name="Cherkis K."/>
            <person name="Roach J."/>
            <person name="Grant S.R."/>
            <person name="Jones C.D."/>
            <person name="Dangl J.L."/>
        </authorList>
    </citation>
    <scope>NUCLEOTIDE SEQUENCE [LARGE SCALE GENOMIC DNA]</scope>
    <source>
        <strain evidence="3 4">ES4326</strain>
    </source>
</reference>
<feature type="compositionally biased region" description="Basic and acidic residues" evidence="1">
    <location>
        <begin position="183"/>
        <end position="206"/>
    </location>
</feature>
<dbReference type="InterPro" id="IPR021104">
    <property type="entry name" value="KfrA_DNA-bd_N"/>
</dbReference>
<dbReference type="RefSeq" id="WP_007250386.1">
    <property type="nucleotide sequence ID" value="NZ_CP047261.1"/>
</dbReference>
<geneLocation type="plasmid" evidence="3 4">
    <name>pPma4326F</name>
</geneLocation>
<dbReference type="EMBL" id="CP047261">
    <property type="protein sequence ID" value="QHF00535.1"/>
    <property type="molecule type" value="Genomic_DNA"/>
</dbReference>
<dbReference type="AlphaFoldDB" id="A0A8T8CAM2"/>